<sequence>MHPYMPYTIYTVFDKMKSNDGCGHAAAGFFRLVGENMVLHRAKKIAKPTLVCKEGTVTAALLDQLLELFSIRGGGDAEIEIIYNESLNDVLEKIAELLALTTRSPTRSPHIMFPSRLYEAL</sequence>
<dbReference type="Proteomes" id="UP000823405">
    <property type="component" value="Unassembled WGS sequence"/>
</dbReference>
<dbReference type="EMBL" id="JAAAIN010000164">
    <property type="protein sequence ID" value="KAG0319075.1"/>
    <property type="molecule type" value="Genomic_DNA"/>
</dbReference>
<evidence type="ECO:0000313" key="1">
    <source>
        <dbReference type="EMBL" id="KAG0319075.1"/>
    </source>
</evidence>
<organism evidence="1 2">
    <name type="scientific">Linnemannia gamsii</name>
    <dbReference type="NCBI Taxonomy" id="64522"/>
    <lineage>
        <taxon>Eukaryota</taxon>
        <taxon>Fungi</taxon>
        <taxon>Fungi incertae sedis</taxon>
        <taxon>Mucoromycota</taxon>
        <taxon>Mortierellomycotina</taxon>
        <taxon>Mortierellomycetes</taxon>
        <taxon>Mortierellales</taxon>
        <taxon>Mortierellaceae</taxon>
        <taxon>Linnemannia</taxon>
    </lineage>
</organism>
<accession>A0A9P6RGF9</accession>
<name>A0A9P6RGF9_9FUNG</name>
<dbReference type="OrthoDB" id="2435184at2759"/>
<reference evidence="1" key="1">
    <citation type="journal article" date="2020" name="Fungal Divers.">
        <title>Resolving the Mortierellaceae phylogeny through synthesis of multi-gene phylogenetics and phylogenomics.</title>
        <authorList>
            <person name="Vandepol N."/>
            <person name="Liber J."/>
            <person name="Desiro A."/>
            <person name="Na H."/>
            <person name="Kennedy M."/>
            <person name="Barry K."/>
            <person name="Grigoriev I.V."/>
            <person name="Miller A.N."/>
            <person name="O'Donnell K."/>
            <person name="Stajich J.E."/>
            <person name="Bonito G."/>
        </authorList>
    </citation>
    <scope>NUCLEOTIDE SEQUENCE</scope>
    <source>
        <strain evidence="1">NVP60</strain>
    </source>
</reference>
<comment type="caution">
    <text evidence="1">The sequence shown here is derived from an EMBL/GenBank/DDBJ whole genome shotgun (WGS) entry which is preliminary data.</text>
</comment>
<dbReference type="AlphaFoldDB" id="A0A9P6RGF9"/>
<keyword evidence="2" id="KW-1185">Reference proteome</keyword>
<proteinExistence type="predicted"/>
<gene>
    <name evidence="1" type="ORF">BGZ97_002818</name>
</gene>
<evidence type="ECO:0000313" key="2">
    <source>
        <dbReference type="Proteomes" id="UP000823405"/>
    </source>
</evidence>
<protein>
    <submittedName>
        <fullName evidence="1">Uncharacterized protein</fullName>
    </submittedName>
</protein>